<evidence type="ECO:0000256" key="1">
    <source>
        <dbReference type="ARBA" id="ARBA00002254"/>
    </source>
</evidence>
<dbReference type="Proteomes" id="UP000295142">
    <property type="component" value="Unassembled WGS sequence"/>
</dbReference>
<evidence type="ECO:0000313" key="13">
    <source>
        <dbReference type="Proteomes" id="UP000295142"/>
    </source>
</evidence>
<evidence type="ECO:0000256" key="6">
    <source>
        <dbReference type="ARBA" id="ARBA00022692"/>
    </source>
</evidence>
<evidence type="ECO:0000313" key="12">
    <source>
        <dbReference type="EMBL" id="TCO73367.1"/>
    </source>
</evidence>
<keyword evidence="4" id="KW-1003">Cell membrane</keyword>
<keyword evidence="8" id="KW-1133">Transmembrane helix</keyword>
<dbReference type="OrthoDB" id="7864548at2"/>
<keyword evidence="9 10" id="KW-0472">Membrane</keyword>
<comment type="caution">
    <text evidence="12">The sequence shown here is derived from an EMBL/GenBank/DDBJ whole genome shotgun (WGS) entry which is preliminary data.</text>
</comment>
<comment type="function">
    <text evidence="1 10">Controls the rotational direction of flagella during chemotaxis.</text>
</comment>
<keyword evidence="12" id="KW-0966">Cell projection</keyword>
<keyword evidence="6" id="KW-0812">Transmembrane</keyword>
<gene>
    <name evidence="12" type="ORF">EV655_102131</name>
</gene>
<evidence type="ECO:0000256" key="5">
    <source>
        <dbReference type="ARBA" id="ARBA00022500"/>
    </source>
</evidence>
<dbReference type="Pfam" id="PF03748">
    <property type="entry name" value="FliL"/>
    <property type="match status" value="1"/>
</dbReference>
<name>A0A4R2KLH7_9RHOB</name>
<reference evidence="12 13" key="1">
    <citation type="submission" date="2019-03" db="EMBL/GenBank/DDBJ databases">
        <title>Genomic Encyclopedia of Type Strains, Phase IV (KMG-IV): sequencing the most valuable type-strain genomes for metagenomic binning, comparative biology and taxonomic classification.</title>
        <authorList>
            <person name="Goeker M."/>
        </authorList>
    </citation>
    <scope>NUCLEOTIDE SEQUENCE [LARGE SCALE GENOMIC DNA]</scope>
    <source>
        <strain evidence="12 13">DSM 4868</strain>
    </source>
</reference>
<dbReference type="InterPro" id="IPR005503">
    <property type="entry name" value="FliL"/>
</dbReference>
<feature type="compositionally biased region" description="Basic and acidic residues" evidence="11">
    <location>
        <begin position="33"/>
        <end position="68"/>
    </location>
</feature>
<dbReference type="GO" id="GO:0009425">
    <property type="term" value="C:bacterial-type flagellum basal body"/>
    <property type="evidence" value="ECO:0007669"/>
    <property type="project" value="InterPro"/>
</dbReference>
<sequence length="176" mass="18409">MGKLLPVIIAVVGLLVGGAAGFFLRPAPSTDPAAEHGAEQGADTAHDGDAAHGGDAGHADGHDGATDPTRDFVKLNNQFVIPVVRNGRVGSLVVMSLSVEMTGTGGTELVFKHEPKLRDVFLQVMFDHANAGGFDGAFTESGNMTMLRRALVEVAQKVLGPDVRDILITDIVRQDA</sequence>
<dbReference type="GO" id="GO:0071973">
    <property type="term" value="P:bacterial-type flagellum-dependent cell motility"/>
    <property type="evidence" value="ECO:0007669"/>
    <property type="project" value="InterPro"/>
</dbReference>
<evidence type="ECO:0000256" key="11">
    <source>
        <dbReference type="SAM" id="MobiDB-lite"/>
    </source>
</evidence>
<dbReference type="RefSeq" id="WP_132541541.1">
    <property type="nucleotide sequence ID" value="NZ_SLWW01000002.1"/>
</dbReference>
<keyword evidence="10" id="KW-0997">Cell inner membrane</keyword>
<evidence type="ECO:0000256" key="3">
    <source>
        <dbReference type="ARBA" id="ARBA00008281"/>
    </source>
</evidence>
<comment type="subcellular location">
    <subcellularLocation>
        <location evidence="10">Cell inner membrane</location>
    </subcellularLocation>
    <subcellularLocation>
        <location evidence="2">Cell membrane</location>
        <topology evidence="2">Single-pass membrane protein</topology>
    </subcellularLocation>
</comment>
<keyword evidence="12" id="KW-0282">Flagellum</keyword>
<evidence type="ECO:0000256" key="4">
    <source>
        <dbReference type="ARBA" id="ARBA00022475"/>
    </source>
</evidence>
<evidence type="ECO:0000256" key="9">
    <source>
        <dbReference type="ARBA" id="ARBA00023136"/>
    </source>
</evidence>
<dbReference type="AlphaFoldDB" id="A0A4R2KLH7"/>
<dbReference type="GO" id="GO:0005886">
    <property type="term" value="C:plasma membrane"/>
    <property type="evidence" value="ECO:0007669"/>
    <property type="project" value="UniProtKB-SubCell"/>
</dbReference>
<evidence type="ECO:0000256" key="7">
    <source>
        <dbReference type="ARBA" id="ARBA00022779"/>
    </source>
</evidence>
<protein>
    <recommendedName>
        <fullName evidence="10">Flagellar protein FliL</fullName>
    </recommendedName>
</protein>
<keyword evidence="7 10" id="KW-0283">Flagellar rotation</keyword>
<comment type="similarity">
    <text evidence="3 10">Belongs to the FliL family.</text>
</comment>
<organism evidence="12 13">
    <name type="scientific">Rhodovulum euryhalinum</name>
    <dbReference type="NCBI Taxonomy" id="35805"/>
    <lineage>
        <taxon>Bacteria</taxon>
        <taxon>Pseudomonadati</taxon>
        <taxon>Pseudomonadota</taxon>
        <taxon>Alphaproteobacteria</taxon>
        <taxon>Rhodobacterales</taxon>
        <taxon>Paracoccaceae</taxon>
        <taxon>Rhodovulum</taxon>
    </lineage>
</organism>
<dbReference type="GO" id="GO:0006935">
    <property type="term" value="P:chemotaxis"/>
    <property type="evidence" value="ECO:0007669"/>
    <property type="project" value="UniProtKB-KW"/>
</dbReference>
<feature type="region of interest" description="Disordered" evidence="11">
    <location>
        <begin position="29"/>
        <end position="68"/>
    </location>
</feature>
<evidence type="ECO:0000256" key="10">
    <source>
        <dbReference type="RuleBase" id="RU364125"/>
    </source>
</evidence>
<evidence type="ECO:0000256" key="8">
    <source>
        <dbReference type="ARBA" id="ARBA00022989"/>
    </source>
</evidence>
<evidence type="ECO:0000256" key="2">
    <source>
        <dbReference type="ARBA" id="ARBA00004162"/>
    </source>
</evidence>
<dbReference type="EMBL" id="SLWW01000002">
    <property type="protein sequence ID" value="TCO73367.1"/>
    <property type="molecule type" value="Genomic_DNA"/>
</dbReference>
<proteinExistence type="inferred from homology"/>
<keyword evidence="5 10" id="KW-0145">Chemotaxis</keyword>
<keyword evidence="13" id="KW-1185">Reference proteome</keyword>
<accession>A0A4R2KLH7</accession>
<keyword evidence="12" id="KW-0969">Cilium</keyword>